<dbReference type="RefSeq" id="WP_093662806.1">
    <property type="nucleotide sequence ID" value="NZ_FOET01000017.1"/>
</dbReference>
<reference evidence="2 3" key="1">
    <citation type="submission" date="2016-10" db="EMBL/GenBank/DDBJ databases">
        <authorList>
            <person name="de Groot N.N."/>
        </authorList>
    </citation>
    <scope>NUCLEOTIDE SEQUENCE [LARGE SCALE GENOMIC DNA]</scope>
    <source>
        <strain evidence="2 3">CGMCC 4.3519</strain>
    </source>
</reference>
<evidence type="ECO:0000256" key="1">
    <source>
        <dbReference type="SAM" id="MobiDB-lite"/>
    </source>
</evidence>
<accession>A0A1H9JE45</accession>
<name>A0A1H9JE45_9ACTN</name>
<feature type="region of interest" description="Disordered" evidence="1">
    <location>
        <begin position="72"/>
        <end position="95"/>
    </location>
</feature>
<dbReference type="STRING" id="403935.SAMN05216481_11762"/>
<protein>
    <submittedName>
        <fullName evidence="2">Uncharacterized protein</fullName>
    </submittedName>
</protein>
<dbReference type="AlphaFoldDB" id="A0A1H9JE45"/>
<keyword evidence="3" id="KW-1185">Reference proteome</keyword>
<organism evidence="2 3">
    <name type="scientific">Streptomyces radiopugnans</name>
    <dbReference type="NCBI Taxonomy" id="403935"/>
    <lineage>
        <taxon>Bacteria</taxon>
        <taxon>Bacillati</taxon>
        <taxon>Actinomycetota</taxon>
        <taxon>Actinomycetes</taxon>
        <taxon>Kitasatosporales</taxon>
        <taxon>Streptomycetaceae</taxon>
        <taxon>Streptomyces</taxon>
    </lineage>
</organism>
<gene>
    <name evidence="2" type="ORF">SAMN05216481_11762</name>
</gene>
<dbReference type="Proteomes" id="UP000199055">
    <property type="component" value="Unassembled WGS sequence"/>
</dbReference>
<sequence>MATAARLRQMVCPGTADLQTARNACKDLAVAGLAKSVGKAIRMGKGGERLWNLTPAGLGTVVVLDWSVRRWAAPPGARNPKPPAGSQPRRAPRSR</sequence>
<evidence type="ECO:0000313" key="3">
    <source>
        <dbReference type="Proteomes" id="UP000199055"/>
    </source>
</evidence>
<evidence type="ECO:0000313" key="2">
    <source>
        <dbReference type="EMBL" id="SEQ85194.1"/>
    </source>
</evidence>
<dbReference type="EMBL" id="FOET01000017">
    <property type="protein sequence ID" value="SEQ85194.1"/>
    <property type="molecule type" value="Genomic_DNA"/>
</dbReference>
<proteinExistence type="predicted"/>